<sequence length="228" mass="24571">MRPHAALVALRRGTPRLNGGFVNHSVTVPGLPFDIAPEGPAVGTTWRVENEALAITAGPRTDLFLDPARQTSSAGADLLRLVGDVSGDFQLTAHVEVDFKDTFDAGVLFVQAAEQTWAKLCFEYTPQGRPSVVSVVTRGDSDDANADEVSGNRTRLRISRSGRAFAFHASHEGEWWRLIRYFSLGSLPDSAAVKVGFLAQSPFGAGCTAVFDNIRFSPEPLAQLRDGS</sequence>
<dbReference type="PANTHER" id="PTHR35332:SF2">
    <property type="entry name" value="REGULATION OF ENOLASE PROTEIN 1"/>
    <property type="match status" value="1"/>
</dbReference>
<dbReference type="PANTHER" id="PTHR35332">
    <property type="entry name" value="REGULATION OF ENOLASE PROTEIN 1"/>
    <property type="match status" value="1"/>
</dbReference>
<comment type="caution">
    <text evidence="1">The sequence shown here is derived from an EMBL/GenBank/DDBJ whole genome shotgun (WGS) entry which is preliminary data.</text>
</comment>
<dbReference type="InterPro" id="IPR009784">
    <property type="entry name" value="DUF1349"/>
</dbReference>
<dbReference type="InterPro" id="IPR013320">
    <property type="entry name" value="ConA-like_dom_sf"/>
</dbReference>
<dbReference type="Gene3D" id="2.60.120.200">
    <property type="match status" value="1"/>
</dbReference>
<protein>
    <submittedName>
        <fullName evidence="1">DUF1349 domain-containing protein</fullName>
    </submittedName>
</protein>
<proteinExistence type="predicted"/>
<evidence type="ECO:0000313" key="2">
    <source>
        <dbReference type="Proteomes" id="UP001501009"/>
    </source>
</evidence>
<reference evidence="2" key="1">
    <citation type="journal article" date="2019" name="Int. J. Syst. Evol. Microbiol.">
        <title>The Global Catalogue of Microorganisms (GCM) 10K type strain sequencing project: providing services to taxonomists for standard genome sequencing and annotation.</title>
        <authorList>
            <consortium name="The Broad Institute Genomics Platform"/>
            <consortium name="The Broad Institute Genome Sequencing Center for Infectious Disease"/>
            <person name="Wu L."/>
            <person name="Ma J."/>
        </authorList>
    </citation>
    <scope>NUCLEOTIDE SEQUENCE [LARGE SCALE GENOMIC DNA]</scope>
    <source>
        <strain evidence="2">JCM 17138</strain>
    </source>
</reference>
<dbReference type="Pfam" id="PF07081">
    <property type="entry name" value="DUF1349"/>
    <property type="match status" value="1"/>
</dbReference>
<dbReference type="Proteomes" id="UP001501009">
    <property type="component" value="Unassembled WGS sequence"/>
</dbReference>
<dbReference type="EMBL" id="BAABDE010000007">
    <property type="protein sequence ID" value="GAA3783573.1"/>
    <property type="molecule type" value="Genomic_DNA"/>
</dbReference>
<gene>
    <name evidence="1" type="ORF">GCM10022403_017770</name>
</gene>
<name>A0ABP7HB50_9ACTN</name>
<accession>A0ABP7HB50</accession>
<organism evidence="1 2">
    <name type="scientific">Streptomyces coacervatus</name>
    <dbReference type="NCBI Taxonomy" id="647381"/>
    <lineage>
        <taxon>Bacteria</taxon>
        <taxon>Bacillati</taxon>
        <taxon>Actinomycetota</taxon>
        <taxon>Actinomycetes</taxon>
        <taxon>Kitasatosporales</taxon>
        <taxon>Streptomycetaceae</taxon>
        <taxon>Streptomyces</taxon>
    </lineage>
</organism>
<keyword evidence="2" id="KW-1185">Reference proteome</keyword>
<evidence type="ECO:0000313" key="1">
    <source>
        <dbReference type="EMBL" id="GAA3783573.1"/>
    </source>
</evidence>
<dbReference type="SUPFAM" id="SSF49899">
    <property type="entry name" value="Concanavalin A-like lectins/glucanases"/>
    <property type="match status" value="1"/>
</dbReference>